<dbReference type="STRING" id="1121919.SAMN02745975_02401"/>
<dbReference type="InterPro" id="IPR039568">
    <property type="entry name" value="Peptidase_MA-like_dom"/>
</dbReference>
<name>A0A1M6KFU0_9FIRM</name>
<keyword evidence="4" id="KW-1185">Reference proteome</keyword>
<organism evidence="3 4">
    <name type="scientific">Geosporobacter subterraneus DSM 17957</name>
    <dbReference type="NCBI Taxonomy" id="1121919"/>
    <lineage>
        <taxon>Bacteria</taxon>
        <taxon>Bacillati</taxon>
        <taxon>Bacillota</taxon>
        <taxon>Clostridia</taxon>
        <taxon>Peptostreptococcales</taxon>
        <taxon>Thermotaleaceae</taxon>
        <taxon>Geosporobacter</taxon>
    </lineage>
</organism>
<accession>A0A1M6KFU0</accession>
<evidence type="ECO:0000256" key="1">
    <source>
        <dbReference type="SAM" id="Phobius"/>
    </source>
</evidence>
<keyword evidence="1" id="KW-0472">Membrane</keyword>
<dbReference type="AlphaFoldDB" id="A0A1M6KFU0"/>
<gene>
    <name evidence="3" type="ORF">SAMN02745975_02401</name>
</gene>
<dbReference type="RefSeq" id="WP_110941515.1">
    <property type="nucleotide sequence ID" value="NZ_FQZV01000030.1"/>
</dbReference>
<keyword evidence="1" id="KW-0812">Transmembrane</keyword>
<proteinExistence type="predicted"/>
<evidence type="ECO:0000313" key="4">
    <source>
        <dbReference type="Proteomes" id="UP000184536"/>
    </source>
</evidence>
<keyword evidence="1" id="KW-1133">Transmembrane helix</keyword>
<dbReference type="Pfam" id="PF13485">
    <property type="entry name" value="Peptidase_MA_2"/>
    <property type="match status" value="1"/>
</dbReference>
<evidence type="ECO:0000259" key="2">
    <source>
        <dbReference type="Pfam" id="PF13485"/>
    </source>
</evidence>
<reference evidence="4" key="1">
    <citation type="submission" date="2016-11" db="EMBL/GenBank/DDBJ databases">
        <authorList>
            <person name="Varghese N."/>
            <person name="Submissions S."/>
        </authorList>
    </citation>
    <scope>NUCLEOTIDE SEQUENCE [LARGE SCALE GENOMIC DNA]</scope>
    <source>
        <strain evidence="4">DSM 17957</strain>
    </source>
</reference>
<feature type="domain" description="Peptidase MA-like" evidence="2">
    <location>
        <begin position="155"/>
        <end position="268"/>
    </location>
</feature>
<dbReference type="Proteomes" id="UP000184536">
    <property type="component" value="Unassembled WGS sequence"/>
</dbReference>
<feature type="transmembrane region" description="Helical" evidence="1">
    <location>
        <begin position="12"/>
        <end position="28"/>
    </location>
</feature>
<dbReference type="OrthoDB" id="9787613at2"/>
<sequence>MKRVLKTNASSFFILVLAGIIFFTSFHVRELKTFFYPHLRELQYQWILYKTRGYEKVETENFVIRYDQEDPEVIELVAEASERHYDEIVEMFNYRPKRKTVVILYNDPAALMANSNLGKGKPPMGVYYASTLQVLSPRLWVGEHEDMREVFLNEGPMVHEFTHLLVDDMAKGNYPLWFTEGMALYQEYVQTGYEWGKDLRYPEDKPYSLQQLTENFGSLDEMLAYKRSFEIVRDIVESHGFEGMKQVLEGLGQGKTLAEAKNQAFQEDVLKVYRK</sequence>
<evidence type="ECO:0000313" key="3">
    <source>
        <dbReference type="EMBL" id="SHJ57747.1"/>
    </source>
</evidence>
<dbReference type="EMBL" id="FQZV01000030">
    <property type="protein sequence ID" value="SHJ57747.1"/>
    <property type="molecule type" value="Genomic_DNA"/>
</dbReference>
<protein>
    <recommendedName>
        <fullName evidence="2">Peptidase MA-like domain-containing protein</fullName>
    </recommendedName>
</protein>